<sequence>MLSVMDEEVAATVPGRRLVIFDFDGTVADTKPCIVETARRVLLDFGMAEEDLGDLGRLVGPPFPYAYTLVYGLSEADAAEVTRRYRQIYRNLGPEAWPAFPGMRGLLSSLRSAGRLVAVASSKNQPLLERCIEGQGTGDLFDFVRGKQSDAMRSKTQLIEAVLEHFSLGPDEAVMVGDRSFDVEGASGAGVPCVGVTYADTGDLAELAGAGAVEVAGSVAELGEALMGEAAPGV</sequence>
<reference evidence="1 2" key="1">
    <citation type="submission" date="2024-01" db="EMBL/GenBank/DDBJ databases">
        <title>Description of Olsenella sp. nov., isolated from pig feces.</title>
        <authorList>
            <person name="Chang Y.-H."/>
        </authorList>
    </citation>
    <scope>NUCLEOTIDE SEQUENCE [LARGE SCALE GENOMIC DNA]</scope>
    <source>
        <strain evidence="1 2">YH-ols2223</strain>
    </source>
</reference>
<dbReference type="Proteomes" id="UP001332931">
    <property type="component" value="Unassembled WGS sequence"/>
</dbReference>
<protein>
    <submittedName>
        <fullName evidence="1">HAD hydrolase-like protein</fullName>
    </submittedName>
</protein>
<dbReference type="SFLD" id="SFLDS00003">
    <property type="entry name" value="Haloacid_Dehalogenase"/>
    <property type="match status" value="1"/>
</dbReference>
<accession>A0ABU7R7H7</accession>
<dbReference type="Pfam" id="PF13419">
    <property type="entry name" value="HAD_2"/>
    <property type="match status" value="1"/>
</dbReference>
<dbReference type="InterPro" id="IPR036412">
    <property type="entry name" value="HAD-like_sf"/>
</dbReference>
<dbReference type="SFLD" id="SFLDG01129">
    <property type="entry name" value="C1.5:_HAD__Beta-PGM__Phosphata"/>
    <property type="match status" value="1"/>
</dbReference>
<dbReference type="InterPro" id="IPR041492">
    <property type="entry name" value="HAD_2"/>
</dbReference>
<dbReference type="PANTHER" id="PTHR43434">
    <property type="entry name" value="PHOSPHOGLYCOLATE PHOSPHATASE"/>
    <property type="match status" value="1"/>
</dbReference>
<proteinExistence type="predicted"/>
<dbReference type="SUPFAM" id="SSF56784">
    <property type="entry name" value="HAD-like"/>
    <property type="match status" value="1"/>
</dbReference>
<dbReference type="InterPro" id="IPR023214">
    <property type="entry name" value="HAD_sf"/>
</dbReference>
<evidence type="ECO:0000313" key="1">
    <source>
        <dbReference type="EMBL" id="MEE6146536.1"/>
    </source>
</evidence>
<dbReference type="Gene3D" id="1.10.150.240">
    <property type="entry name" value="Putative phosphatase, domain 2"/>
    <property type="match status" value="1"/>
</dbReference>
<dbReference type="Gene3D" id="3.40.50.1000">
    <property type="entry name" value="HAD superfamily/HAD-like"/>
    <property type="match status" value="1"/>
</dbReference>
<dbReference type="EMBL" id="JAZGJQ010000001">
    <property type="protein sequence ID" value="MEE6146536.1"/>
    <property type="molecule type" value="Genomic_DNA"/>
</dbReference>
<comment type="caution">
    <text evidence="1">The sequence shown here is derived from an EMBL/GenBank/DDBJ whole genome shotgun (WGS) entry which is preliminary data.</text>
</comment>
<gene>
    <name evidence="1" type="ORF">VXJ25_00785</name>
</gene>
<dbReference type="PANTHER" id="PTHR43434:SF20">
    <property type="entry name" value="5'-NUCLEOTIDASE"/>
    <property type="match status" value="1"/>
</dbReference>
<organism evidence="1 2">
    <name type="scientific">Olsenella absiana</name>
    <dbReference type="NCBI Taxonomy" id="3115222"/>
    <lineage>
        <taxon>Bacteria</taxon>
        <taxon>Bacillati</taxon>
        <taxon>Actinomycetota</taxon>
        <taxon>Coriobacteriia</taxon>
        <taxon>Coriobacteriales</taxon>
        <taxon>Atopobiaceae</taxon>
        <taxon>Olsenella</taxon>
    </lineage>
</organism>
<keyword evidence="2" id="KW-1185">Reference proteome</keyword>
<dbReference type="RefSeq" id="WP_330957302.1">
    <property type="nucleotide sequence ID" value="NZ_JAZGJQ010000001.1"/>
</dbReference>
<dbReference type="InterPro" id="IPR023198">
    <property type="entry name" value="PGP-like_dom2"/>
</dbReference>
<dbReference type="InterPro" id="IPR050155">
    <property type="entry name" value="HAD-like_hydrolase_sf"/>
</dbReference>
<name>A0ABU7R7H7_9ACTN</name>
<evidence type="ECO:0000313" key="2">
    <source>
        <dbReference type="Proteomes" id="UP001332931"/>
    </source>
</evidence>